<dbReference type="Gene3D" id="3.40.190.290">
    <property type="match status" value="1"/>
</dbReference>
<keyword evidence="2" id="KW-0805">Transcription regulation</keyword>
<sequence length="294" mass="33726">MYDALQDLRLFLYIVNAGSLTHASIRLGISLPALSRRLAALEKRLNTKLIERSARRFRLTEEGGILYEKIVPLLQSLEEIESEIIGRKNQLKGRLRVGCPLQYGKEKVAPIISELSKKYPLMNIELVLSDSNLNLIDNDLDIVFKINPFPNEDEVRHLILSSRRVCCASPHYLRLNGTPNKPEDLSAHRCICFMKDRHIYNMWRLKTLNSSQPFQVTPNLSSTSGELVHQWAVEGAGITFSLLWDVNESLKKGELVEILEEFNYSRVELYICYLKQAHTPKKISAFISEIIQFN</sequence>
<dbReference type="FunFam" id="1.10.10.10:FF:000001">
    <property type="entry name" value="LysR family transcriptional regulator"/>
    <property type="match status" value="1"/>
</dbReference>
<dbReference type="SUPFAM" id="SSF53850">
    <property type="entry name" value="Periplasmic binding protein-like II"/>
    <property type="match status" value="1"/>
</dbReference>
<dbReference type="Gene3D" id="1.10.10.10">
    <property type="entry name" value="Winged helix-like DNA-binding domain superfamily/Winged helix DNA-binding domain"/>
    <property type="match status" value="1"/>
</dbReference>
<dbReference type="GO" id="GO:0003677">
    <property type="term" value="F:DNA binding"/>
    <property type="evidence" value="ECO:0007669"/>
    <property type="project" value="UniProtKB-KW"/>
</dbReference>
<dbReference type="Pfam" id="PF03466">
    <property type="entry name" value="LysR_substrate"/>
    <property type="match status" value="1"/>
</dbReference>
<dbReference type="PROSITE" id="PS50931">
    <property type="entry name" value="HTH_LYSR"/>
    <property type="match status" value="1"/>
</dbReference>
<keyword evidence="7" id="KW-1185">Reference proteome</keyword>
<dbReference type="Proteomes" id="UP000219042">
    <property type="component" value="Unassembled WGS sequence"/>
</dbReference>
<dbReference type="InterPro" id="IPR036390">
    <property type="entry name" value="WH_DNA-bd_sf"/>
</dbReference>
<name>A0A240EBX4_9GAMM</name>
<dbReference type="GO" id="GO:0003700">
    <property type="term" value="F:DNA-binding transcription factor activity"/>
    <property type="evidence" value="ECO:0007669"/>
    <property type="project" value="InterPro"/>
</dbReference>
<dbReference type="InterPro" id="IPR005119">
    <property type="entry name" value="LysR_subst-bd"/>
</dbReference>
<keyword evidence="3 6" id="KW-0238">DNA-binding</keyword>
<evidence type="ECO:0000256" key="1">
    <source>
        <dbReference type="ARBA" id="ARBA00009437"/>
    </source>
</evidence>
<accession>A0A240EBX4</accession>
<dbReference type="Pfam" id="PF00126">
    <property type="entry name" value="HTH_1"/>
    <property type="match status" value="1"/>
</dbReference>
<evidence type="ECO:0000259" key="5">
    <source>
        <dbReference type="PROSITE" id="PS50931"/>
    </source>
</evidence>
<evidence type="ECO:0000313" key="7">
    <source>
        <dbReference type="Proteomes" id="UP000219042"/>
    </source>
</evidence>
<dbReference type="InterPro" id="IPR036388">
    <property type="entry name" value="WH-like_DNA-bd_sf"/>
</dbReference>
<keyword evidence="4" id="KW-0804">Transcription</keyword>
<evidence type="ECO:0000256" key="2">
    <source>
        <dbReference type="ARBA" id="ARBA00023015"/>
    </source>
</evidence>
<evidence type="ECO:0000256" key="3">
    <source>
        <dbReference type="ARBA" id="ARBA00023125"/>
    </source>
</evidence>
<dbReference type="RefSeq" id="WP_171294042.1">
    <property type="nucleotide sequence ID" value="NZ_BAABHT010000005.1"/>
</dbReference>
<evidence type="ECO:0000313" key="6">
    <source>
        <dbReference type="EMBL" id="SNX45763.1"/>
    </source>
</evidence>
<protein>
    <submittedName>
        <fullName evidence="6">DNA-binding transcriptional regulator, LysR family</fullName>
    </submittedName>
</protein>
<dbReference type="SUPFAM" id="SSF46785">
    <property type="entry name" value="Winged helix' DNA-binding domain"/>
    <property type="match status" value="1"/>
</dbReference>
<dbReference type="InterPro" id="IPR000847">
    <property type="entry name" value="LysR_HTH_N"/>
</dbReference>
<evidence type="ECO:0000256" key="4">
    <source>
        <dbReference type="ARBA" id="ARBA00023163"/>
    </source>
</evidence>
<comment type="similarity">
    <text evidence="1">Belongs to the LysR transcriptional regulatory family.</text>
</comment>
<dbReference type="AlphaFoldDB" id="A0A240EBX4"/>
<gene>
    <name evidence="6" type="ORF">SAMN05421731_105318</name>
</gene>
<dbReference type="PANTHER" id="PTHR30537">
    <property type="entry name" value="HTH-TYPE TRANSCRIPTIONAL REGULATOR"/>
    <property type="match status" value="1"/>
</dbReference>
<dbReference type="PANTHER" id="PTHR30537:SF5">
    <property type="entry name" value="HTH-TYPE TRANSCRIPTIONAL ACTIVATOR TTDR-RELATED"/>
    <property type="match status" value="1"/>
</dbReference>
<reference evidence="7" key="1">
    <citation type="submission" date="2016-09" db="EMBL/GenBank/DDBJ databases">
        <authorList>
            <person name="Varghese N."/>
            <person name="Submissions S."/>
        </authorList>
    </citation>
    <scope>NUCLEOTIDE SEQUENCE [LARGE SCALE GENOMIC DNA]</scope>
    <source>
        <strain evidence="7">ANC 4466</strain>
    </source>
</reference>
<dbReference type="InterPro" id="IPR058163">
    <property type="entry name" value="LysR-type_TF_proteobact-type"/>
</dbReference>
<dbReference type="CDD" id="cd08422">
    <property type="entry name" value="PBP2_CrgA_like"/>
    <property type="match status" value="1"/>
</dbReference>
<proteinExistence type="inferred from homology"/>
<feature type="domain" description="HTH lysR-type" evidence="5">
    <location>
        <begin position="1"/>
        <end position="60"/>
    </location>
</feature>
<organism evidence="6 7">
    <name type="scientific">Acinetobacter puyangensis</name>
    <dbReference type="NCBI Taxonomy" id="1096779"/>
    <lineage>
        <taxon>Bacteria</taxon>
        <taxon>Pseudomonadati</taxon>
        <taxon>Pseudomonadota</taxon>
        <taxon>Gammaproteobacteria</taxon>
        <taxon>Moraxellales</taxon>
        <taxon>Moraxellaceae</taxon>
        <taxon>Acinetobacter</taxon>
    </lineage>
</organism>
<dbReference type="EMBL" id="OANT01000005">
    <property type="protein sequence ID" value="SNX45763.1"/>
    <property type="molecule type" value="Genomic_DNA"/>
</dbReference>